<dbReference type="Pfam" id="PF24809">
    <property type="entry name" value="DUF7708"/>
    <property type="match status" value="1"/>
</dbReference>
<evidence type="ECO:0000259" key="1">
    <source>
        <dbReference type="Pfam" id="PF24809"/>
    </source>
</evidence>
<reference evidence="2 3" key="1">
    <citation type="submission" date="2023-08" db="EMBL/GenBank/DDBJ databases">
        <authorList>
            <person name="Palmer J.M."/>
        </authorList>
    </citation>
    <scope>NUCLEOTIDE SEQUENCE [LARGE SCALE GENOMIC DNA]</scope>
    <source>
        <strain evidence="2 3">TWF481</strain>
    </source>
</reference>
<sequence length="176" mass="19825">MSQSTGPSNMPGQERLASALENFRNQLDATEKLALSQISRADATAVTEFCARFNSDSNLRRKRLGDKIQPFLIFIQSLGDVIGVYIQSDPTIAAHVWGSVKLVVQIASNFFDYFVKISDMLMKLQHHCPTIERIGKLFQSSTKLQDAILEFYAIIIEFSMQAFKFLRQPGKSSGWL</sequence>
<dbReference type="Proteomes" id="UP001370758">
    <property type="component" value="Unassembled WGS sequence"/>
</dbReference>
<name>A0AAV9WI86_9PEZI</name>
<dbReference type="AlphaFoldDB" id="A0AAV9WI86"/>
<comment type="caution">
    <text evidence="2">The sequence shown here is derived from an EMBL/GenBank/DDBJ whole genome shotgun (WGS) entry which is preliminary data.</text>
</comment>
<keyword evidence="3" id="KW-1185">Reference proteome</keyword>
<evidence type="ECO:0000313" key="2">
    <source>
        <dbReference type="EMBL" id="KAK6507997.1"/>
    </source>
</evidence>
<evidence type="ECO:0000313" key="3">
    <source>
        <dbReference type="Proteomes" id="UP001370758"/>
    </source>
</evidence>
<dbReference type="InterPro" id="IPR056125">
    <property type="entry name" value="DUF7708"/>
</dbReference>
<gene>
    <name evidence="2" type="ORF">TWF481_006416</name>
</gene>
<protein>
    <recommendedName>
        <fullName evidence="1">DUF7708 domain-containing protein</fullName>
    </recommendedName>
</protein>
<dbReference type="EMBL" id="JAVHJL010000003">
    <property type="protein sequence ID" value="KAK6507997.1"/>
    <property type="molecule type" value="Genomic_DNA"/>
</dbReference>
<organism evidence="2 3">
    <name type="scientific">Arthrobotrys musiformis</name>
    <dbReference type="NCBI Taxonomy" id="47236"/>
    <lineage>
        <taxon>Eukaryota</taxon>
        <taxon>Fungi</taxon>
        <taxon>Dikarya</taxon>
        <taxon>Ascomycota</taxon>
        <taxon>Pezizomycotina</taxon>
        <taxon>Orbiliomycetes</taxon>
        <taxon>Orbiliales</taxon>
        <taxon>Orbiliaceae</taxon>
        <taxon>Arthrobotrys</taxon>
    </lineage>
</organism>
<proteinExistence type="predicted"/>
<feature type="domain" description="DUF7708" evidence="1">
    <location>
        <begin position="71"/>
        <end position="168"/>
    </location>
</feature>
<accession>A0AAV9WI86</accession>